<dbReference type="AlphaFoldDB" id="A0AAE0WIU0"/>
<accession>A0AAE0WIU0</accession>
<dbReference type="PANTHER" id="PTHR37540">
    <property type="entry name" value="TRANSCRIPTION FACTOR (ACR-2), PUTATIVE-RELATED-RELATED"/>
    <property type="match status" value="1"/>
</dbReference>
<keyword evidence="3" id="KW-1185">Reference proteome</keyword>
<dbReference type="InterPro" id="IPR021858">
    <property type="entry name" value="Fun_TF"/>
</dbReference>
<dbReference type="PANTHER" id="PTHR37540:SF5">
    <property type="entry name" value="TRANSCRIPTION FACTOR DOMAIN-CONTAINING PROTEIN"/>
    <property type="match status" value="1"/>
</dbReference>
<protein>
    <submittedName>
        <fullName evidence="2">Uncharacterized protein</fullName>
    </submittedName>
</protein>
<feature type="compositionally biased region" description="Low complexity" evidence="1">
    <location>
        <begin position="59"/>
        <end position="73"/>
    </location>
</feature>
<dbReference type="Proteomes" id="UP001274830">
    <property type="component" value="Unassembled WGS sequence"/>
</dbReference>
<organism evidence="2 3">
    <name type="scientific">Recurvomyces mirabilis</name>
    <dbReference type="NCBI Taxonomy" id="574656"/>
    <lineage>
        <taxon>Eukaryota</taxon>
        <taxon>Fungi</taxon>
        <taxon>Dikarya</taxon>
        <taxon>Ascomycota</taxon>
        <taxon>Pezizomycotina</taxon>
        <taxon>Dothideomycetes</taxon>
        <taxon>Dothideomycetidae</taxon>
        <taxon>Mycosphaerellales</taxon>
        <taxon>Teratosphaeriaceae</taxon>
        <taxon>Recurvomyces</taxon>
    </lineage>
</organism>
<feature type="region of interest" description="Disordered" evidence="1">
    <location>
        <begin position="41"/>
        <end position="88"/>
    </location>
</feature>
<name>A0AAE0WIU0_9PEZI</name>
<evidence type="ECO:0000313" key="3">
    <source>
        <dbReference type="Proteomes" id="UP001274830"/>
    </source>
</evidence>
<comment type="caution">
    <text evidence="2">The sequence shown here is derived from an EMBL/GenBank/DDBJ whole genome shotgun (WGS) entry which is preliminary data.</text>
</comment>
<reference evidence="2" key="1">
    <citation type="submission" date="2023-07" db="EMBL/GenBank/DDBJ databases">
        <title>Black Yeasts Isolated from many extreme environments.</title>
        <authorList>
            <person name="Coleine C."/>
            <person name="Stajich J.E."/>
            <person name="Selbmann L."/>
        </authorList>
    </citation>
    <scope>NUCLEOTIDE SEQUENCE</scope>
    <source>
        <strain evidence="2">CCFEE 5485</strain>
    </source>
</reference>
<dbReference type="Pfam" id="PF11951">
    <property type="entry name" value="Fungal_trans_2"/>
    <property type="match status" value="1"/>
</dbReference>
<sequence>MPRSKEHSGQHVSNDADFQWINLTQPDEAKQYHRRIRAHVTRLQHRQTRDRNRQNALLKPGKSSSSTPSGGTPEPCLGTTAFREGFPSGTTSIAAEDAVDSVTPNPARQNLMDEFNEEQQGIVHSNTAPLMSVSEPSEPVEDVLWKNSASDLAKSFTQGEAAYRTFALDDADNIIGRTVTSLGLDFSSVMIVVLIDVRNALETLGRHRLIGKDLMLMIEFEQHLICSINNALQDSSRGLSDQILMAVALCAAYEAKHGDNTRYDIHMTALARMINLRGGFRELGKHDMYITRFLVWVDLNISKIAGRIPYLQDMYAGLEATTPCANVQVFREPLAEVPAK</sequence>
<dbReference type="EMBL" id="JAUTXT010000040">
    <property type="protein sequence ID" value="KAK3671687.1"/>
    <property type="molecule type" value="Genomic_DNA"/>
</dbReference>
<evidence type="ECO:0000313" key="2">
    <source>
        <dbReference type="EMBL" id="KAK3671687.1"/>
    </source>
</evidence>
<proteinExistence type="predicted"/>
<gene>
    <name evidence="2" type="ORF">LTR78_008420</name>
</gene>
<evidence type="ECO:0000256" key="1">
    <source>
        <dbReference type="SAM" id="MobiDB-lite"/>
    </source>
</evidence>